<dbReference type="SUPFAM" id="SSF55608">
    <property type="entry name" value="Homing endonucleases"/>
    <property type="match status" value="1"/>
</dbReference>
<dbReference type="InterPro" id="IPR052500">
    <property type="entry name" value="Chloro/Mito_RNA_Process"/>
</dbReference>
<dbReference type="GO" id="GO:0048564">
    <property type="term" value="P:photosystem I assembly"/>
    <property type="evidence" value="ECO:0007669"/>
    <property type="project" value="TreeGrafter"/>
</dbReference>
<name>C0JWR5_MONSK</name>
<dbReference type="GO" id="GO:0000373">
    <property type="term" value="P:Group II intron splicing"/>
    <property type="evidence" value="ECO:0007669"/>
    <property type="project" value="TreeGrafter"/>
</dbReference>
<dbReference type="InterPro" id="IPR004860">
    <property type="entry name" value="LAGLIDADG_dom"/>
</dbReference>
<dbReference type="Gene3D" id="3.10.28.10">
    <property type="entry name" value="Homing endonucleases"/>
    <property type="match status" value="2"/>
</dbReference>
<evidence type="ECO:0000313" key="2">
    <source>
        <dbReference type="EMBL" id="ACK36929.1"/>
    </source>
</evidence>
<feature type="domain" description="Homing endonuclease LAGLIDADG" evidence="1">
    <location>
        <begin position="53"/>
        <end position="225"/>
    </location>
</feature>
<dbReference type="RefSeq" id="YP_002601070.1">
    <property type="nucleotide sequence ID" value="NC_012101.1"/>
</dbReference>
<reference evidence="2" key="1">
    <citation type="journal article" date="2006" name="BMC Biol.">
        <title>The complete chloroplast DNA sequence of the green alga Oltmannsiellopsis viridis reveals a distinctive quadripartite architecture in the chloroplast genome of early diverging ulvophytes.</title>
        <authorList>
            <person name="Pombert J.F."/>
            <person name="Lemieux C."/>
            <person name="Turmel M."/>
        </authorList>
    </citation>
    <scope>NUCLEOTIDE SEQUENCE</scope>
</reference>
<protein>
    <submittedName>
        <fullName evidence="2">Putative site-specific DNA endonuclease</fullName>
    </submittedName>
</protein>
<keyword evidence="2" id="KW-0934">Plastid</keyword>
<gene>
    <name evidence="2" type="primary">orf248</name>
</gene>
<proteinExistence type="predicted"/>
<organism evidence="2">
    <name type="scientific">Monomastix sp. (strain OKE-1)</name>
    <dbReference type="NCBI Taxonomy" id="141716"/>
    <lineage>
        <taxon>Eukaryota</taxon>
        <taxon>Viridiplantae</taxon>
        <taxon>Chlorophyta</taxon>
        <taxon>Mamiellophyceae</taxon>
        <taxon>Monomastigales</taxon>
        <taxon>Monomastigaceae</taxon>
        <taxon>Monomastix</taxon>
    </lineage>
</organism>
<dbReference type="Pfam" id="PF03161">
    <property type="entry name" value="LAGLIDADG_2"/>
    <property type="match status" value="1"/>
</dbReference>
<geneLocation type="chloroplast" evidence="2"/>
<dbReference type="PANTHER" id="PTHR47539">
    <property type="entry name" value="PENTATRICOPEPTIDE REPEAT-CONTAINING PROTEIN OTP51, CHLOROPLASTIC"/>
    <property type="match status" value="1"/>
</dbReference>
<dbReference type="GO" id="GO:0004519">
    <property type="term" value="F:endonuclease activity"/>
    <property type="evidence" value="ECO:0007669"/>
    <property type="project" value="UniProtKB-KW"/>
</dbReference>
<dbReference type="GO" id="GO:0045292">
    <property type="term" value="P:mRNA cis splicing, via spliceosome"/>
    <property type="evidence" value="ECO:0007669"/>
    <property type="project" value="TreeGrafter"/>
</dbReference>
<keyword evidence="2" id="KW-0378">Hydrolase</keyword>
<sequence length="248" mass="28569">MEKNQEKLLAAGTLLSQYIQNPKPYTTRVLRGGKRTAYLEQFANQPLSFLQKSFITGHLLGDGCILYTDGITPFLKIDQQVSQKAYIDVIYSVFEEYVGSPPSLRRDRMGNPHSYYFRTLRTEKLANYAKQFYQLNAMGRRTKVVPQNIHKWLNPISLAVWFMDDGGTEVSGYRLHTENFLLSDVKILQQALGSVFNLQANVRRDNRTTGTLYYLSIPANSKQRFQEIVAPYMVPTMMYKLRLPDTES</sequence>
<keyword evidence="2" id="KW-0255">Endonuclease</keyword>
<dbReference type="AlphaFoldDB" id="C0JWR5"/>
<dbReference type="InterPro" id="IPR027434">
    <property type="entry name" value="Homing_endonucl"/>
</dbReference>
<keyword evidence="2" id="KW-0540">Nuclease</keyword>
<evidence type="ECO:0000259" key="1">
    <source>
        <dbReference type="Pfam" id="PF03161"/>
    </source>
</evidence>
<dbReference type="GeneID" id="7441118"/>
<dbReference type="EMBL" id="FJ493497">
    <property type="protein sequence ID" value="ACK36929.1"/>
    <property type="molecule type" value="Genomic_DNA"/>
</dbReference>
<keyword evidence="2" id="KW-0150">Chloroplast</keyword>
<dbReference type="PANTHER" id="PTHR47539:SF1">
    <property type="entry name" value="PENTATRICOPEPTIDE REPEAT-CONTAINING PROTEIN OTP51, CHLOROPLASTIC"/>
    <property type="match status" value="1"/>
</dbReference>
<accession>C0JWR5</accession>
<reference evidence="2" key="2">
    <citation type="journal article" date="2009" name="Mol. Biol. Evol.">
        <title>The chloroplast genomes of the green algae Pyramimonas, Monomastix, and Pycnococcus shed new light on the evolutionary history of prasinophytes and the origin of the secondary chloroplasts of euglenids.</title>
        <authorList>
            <person name="Turmel M."/>
            <person name="Gagnon M.C."/>
            <person name="O'Kelly C.J."/>
            <person name="Otis C."/>
            <person name="Lemieux C."/>
        </authorList>
    </citation>
    <scope>NUCLEOTIDE SEQUENCE</scope>
</reference>